<feature type="transmembrane region" description="Helical" evidence="8">
    <location>
        <begin position="147"/>
        <end position="166"/>
    </location>
</feature>
<dbReference type="GO" id="GO:0012505">
    <property type="term" value="C:endomembrane system"/>
    <property type="evidence" value="ECO:0007669"/>
    <property type="project" value="UniProtKB-SubCell"/>
</dbReference>
<feature type="transmembrane region" description="Helical" evidence="8">
    <location>
        <begin position="178"/>
        <end position="203"/>
    </location>
</feature>
<evidence type="ECO:0000256" key="1">
    <source>
        <dbReference type="ARBA" id="ARBA00004127"/>
    </source>
</evidence>
<comment type="subcellular location">
    <subcellularLocation>
        <location evidence="1">Endomembrane system</location>
        <topology evidence="1">Multi-pass membrane protein</topology>
    </subcellularLocation>
</comment>
<dbReference type="OrthoDB" id="431212at2759"/>
<protein>
    <submittedName>
        <fullName evidence="9">Permease family-domain-containing protein</fullName>
    </submittedName>
</protein>
<dbReference type="PANTHER" id="PTHR43337:SF1">
    <property type="entry name" value="XANTHINE_URACIL PERMEASE C887.17-RELATED"/>
    <property type="match status" value="1"/>
</dbReference>
<evidence type="ECO:0000256" key="6">
    <source>
        <dbReference type="ARBA" id="ARBA00023136"/>
    </source>
</evidence>
<proteinExistence type="inferred from homology"/>
<dbReference type="GO" id="GO:0005886">
    <property type="term" value="C:plasma membrane"/>
    <property type="evidence" value="ECO:0007669"/>
    <property type="project" value="TreeGrafter"/>
</dbReference>
<evidence type="ECO:0000256" key="8">
    <source>
        <dbReference type="SAM" id="Phobius"/>
    </source>
</evidence>
<evidence type="ECO:0000313" key="10">
    <source>
        <dbReference type="Proteomes" id="UP000813824"/>
    </source>
</evidence>
<evidence type="ECO:0000256" key="2">
    <source>
        <dbReference type="ARBA" id="ARBA00005697"/>
    </source>
</evidence>
<evidence type="ECO:0000256" key="4">
    <source>
        <dbReference type="ARBA" id="ARBA00022692"/>
    </source>
</evidence>
<comment type="caution">
    <text evidence="9">The sequence shown here is derived from an EMBL/GenBank/DDBJ whole genome shotgun (WGS) entry which is preliminary data.</text>
</comment>
<evidence type="ECO:0000313" key="9">
    <source>
        <dbReference type="EMBL" id="KAH8105300.1"/>
    </source>
</evidence>
<keyword evidence="6 8" id="KW-0472">Membrane</keyword>
<feature type="transmembrane region" description="Helical" evidence="8">
    <location>
        <begin position="321"/>
        <end position="341"/>
    </location>
</feature>
<evidence type="ECO:0000256" key="3">
    <source>
        <dbReference type="ARBA" id="ARBA00022448"/>
    </source>
</evidence>
<keyword evidence="10" id="KW-1185">Reference proteome</keyword>
<evidence type="ECO:0000256" key="5">
    <source>
        <dbReference type="ARBA" id="ARBA00022989"/>
    </source>
</evidence>
<organism evidence="9 10">
    <name type="scientific">Cristinia sonorae</name>
    <dbReference type="NCBI Taxonomy" id="1940300"/>
    <lineage>
        <taxon>Eukaryota</taxon>
        <taxon>Fungi</taxon>
        <taxon>Dikarya</taxon>
        <taxon>Basidiomycota</taxon>
        <taxon>Agaricomycotina</taxon>
        <taxon>Agaricomycetes</taxon>
        <taxon>Agaricomycetidae</taxon>
        <taxon>Agaricales</taxon>
        <taxon>Pleurotineae</taxon>
        <taxon>Stephanosporaceae</taxon>
        <taxon>Cristinia</taxon>
    </lineage>
</organism>
<dbReference type="Proteomes" id="UP000813824">
    <property type="component" value="Unassembled WGS sequence"/>
</dbReference>
<dbReference type="InterPro" id="IPR006043">
    <property type="entry name" value="NCS2"/>
</dbReference>
<keyword evidence="5 8" id="KW-1133">Transmembrane helix</keyword>
<accession>A0A8K0XTW4</accession>
<gene>
    <name evidence="9" type="ORF">BXZ70DRAFT_1043258</name>
</gene>
<comment type="similarity">
    <text evidence="2">Belongs to the nucleobase:cation symporter-2 (NCS2) (TC 2.A.40) family. Azg-like subfamily.</text>
</comment>
<dbReference type="GO" id="GO:0015854">
    <property type="term" value="P:guanine transport"/>
    <property type="evidence" value="ECO:0007669"/>
    <property type="project" value="TreeGrafter"/>
</dbReference>
<name>A0A8K0XTW4_9AGAR</name>
<dbReference type="AlphaFoldDB" id="A0A8K0XTW4"/>
<evidence type="ECO:0000256" key="7">
    <source>
        <dbReference type="SAM" id="MobiDB-lite"/>
    </source>
</evidence>
<feature type="transmembrane region" description="Helical" evidence="8">
    <location>
        <begin position="361"/>
        <end position="386"/>
    </location>
</feature>
<reference evidence="9" key="1">
    <citation type="journal article" date="2021" name="New Phytol.">
        <title>Evolutionary innovations through gain and loss of genes in the ectomycorrhizal Boletales.</title>
        <authorList>
            <person name="Wu G."/>
            <person name="Miyauchi S."/>
            <person name="Morin E."/>
            <person name="Kuo A."/>
            <person name="Drula E."/>
            <person name="Varga T."/>
            <person name="Kohler A."/>
            <person name="Feng B."/>
            <person name="Cao Y."/>
            <person name="Lipzen A."/>
            <person name="Daum C."/>
            <person name="Hundley H."/>
            <person name="Pangilinan J."/>
            <person name="Johnson J."/>
            <person name="Barry K."/>
            <person name="LaButti K."/>
            <person name="Ng V."/>
            <person name="Ahrendt S."/>
            <person name="Min B."/>
            <person name="Choi I.G."/>
            <person name="Park H."/>
            <person name="Plett J.M."/>
            <person name="Magnuson J."/>
            <person name="Spatafora J.W."/>
            <person name="Nagy L.G."/>
            <person name="Henrissat B."/>
            <person name="Grigoriev I.V."/>
            <person name="Yang Z.L."/>
            <person name="Xu J."/>
            <person name="Martin F.M."/>
        </authorList>
    </citation>
    <scope>NUCLEOTIDE SEQUENCE</scope>
    <source>
        <strain evidence="9">KKN 215</strain>
    </source>
</reference>
<sequence>MVRVFQSVNNAVAKSWVGWWFRLEGSGHPKARVNSRFLTEIRAGLTTWASMAYIISVNASIISDTGGTCVCPTNDGCVADDTYLACVQDVRRDLITTTAAIAALSSFLMGLLANLPVGMAPGLGLNAYFTYSVVGFHGTGIITYREALAAVFLEGWLFFILSLLGLRQWLARIMPQSLVLAVGSGIGLFIAFIGLSSGGLGVIGGDTVNFVGLGGCKPDDFLPDLPNYCGTRVLRSPTVWLGIFMGGILTVFLMMYRIKGAILIGIFITSIISWPRPTAVTYFPHTPAGDDAFDFFKKVVTFHPLKLIGNAIDYNYSNGKVWYALVTFLYVDILDTTGTLYSMAKFAGLRDPVTLDFENSTIAYCVDAFCISMGALMGTSPVTAFVESATGISEGGKTGLTAITTGLAFFVSVFFAPIFASIPPWATGGALVIVGSLMIRNTKEINWSYPGDSVPAFLTLIIIPLTYNIAYGVIAGIISYVLLNGTAWGLRKVSKGRIVPPSYNESEEWVIPPGGIVPVWMTRVANVARGKPARILAPEVQMEEREKTPSVTERSSNKEEPGFTAVEMDASSR</sequence>
<feature type="transmembrane region" description="Helical" evidence="8">
    <location>
        <begin position="238"/>
        <end position="256"/>
    </location>
</feature>
<dbReference type="Pfam" id="PF00860">
    <property type="entry name" value="Xan_ur_permease"/>
    <property type="match status" value="2"/>
</dbReference>
<dbReference type="PANTHER" id="PTHR43337">
    <property type="entry name" value="XANTHINE/URACIL PERMEASE C887.17-RELATED"/>
    <property type="match status" value="1"/>
</dbReference>
<feature type="transmembrane region" description="Helical" evidence="8">
    <location>
        <begin position="94"/>
        <end position="113"/>
    </location>
</feature>
<keyword evidence="4 8" id="KW-0812">Transmembrane</keyword>
<dbReference type="EMBL" id="JAEVFJ010000004">
    <property type="protein sequence ID" value="KAH8105300.1"/>
    <property type="molecule type" value="Genomic_DNA"/>
</dbReference>
<feature type="region of interest" description="Disordered" evidence="7">
    <location>
        <begin position="539"/>
        <end position="573"/>
    </location>
</feature>
<dbReference type="InterPro" id="IPR045018">
    <property type="entry name" value="Azg-like"/>
</dbReference>
<dbReference type="GO" id="GO:0015853">
    <property type="term" value="P:adenine transport"/>
    <property type="evidence" value="ECO:0007669"/>
    <property type="project" value="TreeGrafter"/>
</dbReference>
<dbReference type="GO" id="GO:0005345">
    <property type="term" value="F:purine nucleobase transmembrane transporter activity"/>
    <property type="evidence" value="ECO:0007669"/>
    <property type="project" value="TreeGrafter"/>
</dbReference>
<feature type="transmembrane region" description="Helical" evidence="8">
    <location>
        <begin position="398"/>
        <end position="422"/>
    </location>
</feature>
<feature type="transmembrane region" description="Helical" evidence="8">
    <location>
        <begin position="456"/>
        <end position="483"/>
    </location>
</feature>
<keyword evidence="3" id="KW-0813">Transport</keyword>